<evidence type="ECO:0000313" key="1">
    <source>
        <dbReference type="EMBL" id="KAG5400880.1"/>
    </source>
</evidence>
<gene>
    <name evidence="1" type="primary">A04g504840.1_BraROA</name>
    <name evidence="1" type="ORF">IGI04_015487</name>
</gene>
<organism evidence="1 2">
    <name type="scientific">Brassica rapa subsp. trilocularis</name>
    <dbReference type="NCBI Taxonomy" id="1813537"/>
    <lineage>
        <taxon>Eukaryota</taxon>
        <taxon>Viridiplantae</taxon>
        <taxon>Streptophyta</taxon>
        <taxon>Embryophyta</taxon>
        <taxon>Tracheophyta</taxon>
        <taxon>Spermatophyta</taxon>
        <taxon>Magnoliopsida</taxon>
        <taxon>eudicotyledons</taxon>
        <taxon>Gunneridae</taxon>
        <taxon>Pentapetalae</taxon>
        <taxon>rosids</taxon>
        <taxon>malvids</taxon>
        <taxon>Brassicales</taxon>
        <taxon>Brassicaceae</taxon>
        <taxon>Brassiceae</taxon>
        <taxon>Brassica</taxon>
    </lineage>
</organism>
<evidence type="ECO:0000313" key="2">
    <source>
        <dbReference type="Proteomes" id="UP000823674"/>
    </source>
</evidence>
<name>A0ABQ7MQQ2_BRACM</name>
<evidence type="ECO:0008006" key="3">
    <source>
        <dbReference type="Google" id="ProtNLM"/>
    </source>
</evidence>
<dbReference type="EMBL" id="JADBGQ010000004">
    <property type="protein sequence ID" value="KAG5400880.1"/>
    <property type="molecule type" value="Genomic_DNA"/>
</dbReference>
<comment type="caution">
    <text evidence="1">The sequence shown here is derived from an EMBL/GenBank/DDBJ whole genome shotgun (WGS) entry which is preliminary data.</text>
</comment>
<keyword evidence="2" id="KW-1185">Reference proteome</keyword>
<reference evidence="1 2" key="1">
    <citation type="submission" date="2021-03" db="EMBL/GenBank/DDBJ databases">
        <authorList>
            <person name="King G.J."/>
            <person name="Bancroft I."/>
            <person name="Baten A."/>
            <person name="Bloomfield J."/>
            <person name="Borpatragohain P."/>
            <person name="He Z."/>
            <person name="Irish N."/>
            <person name="Irwin J."/>
            <person name="Liu K."/>
            <person name="Mauleon R.P."/>
            <person name="Moore J."/>
            <person name="Morris R."/>
            <person name="Ostergaard L."/>
            <person name="Wang B."/>
            <person name="Wells R."/>
        </authorList>
    </citation>
    <scope>NUCLEOTIDE SEQUENCE [LARGE SCALE GENOMIC DNA]</scope>
    <source>
        <strain evidence="1">R-o-18</strain>
        <tissue evidence="1">Leaf</tissue>
    </source>
</reference>
<protein>
    <recommendedName>
        <fullName evidence="3">TF-B3 domain-containing protein</fullName>
    </recommendedName>
</protein>
<sequence length="137" mass="16065">MFMDTSLDTLEDSIESRLFPRTIKGTNNKVFSSIDVNPKKTFKLRGRRLQPYFLLRVDDVLRIDPGKNMIIIHDKGSKARWRIVFTGKNSFIIRKIASIYKLFKRYQNSGRKFSQLKNHLCTQNAKFKDVLSSMQCN</sequence>
<proteinExistence type="predicted"/>
<dbReference type="Proteomes" id="UP000823674">
    <property type="component" value="Chromosome A04"/>
</dbReference>
<accession>A0ABQ7MQQ2</accession>